<gene>
    <name evidence="2" type="ORF">V8G54_031946</name>
</gene>
<reference evidence="2 3" key="1">
    <citation type="journal article" date="2023" name="Life. Sci Alliance">
        <title>Evolutionary insights into 3D genome organization and epigenetic landscape of Vigna mungo.</title>
        <authorList>
            <person name="Junaid A."/>
            <person name="Singh B."/>
            <person name="Bhatia S."/>
        </authorList>
    </citation>
    <scope>NUCLEOTIDE SEQUENCE [LARGE SCALE GENOMIC DNA]</scope>
    <source>
        <strain evidence="2">Urdbean</strain>
    </source>
</reference>
<dbReference type="EMBL" id="CP144691">
    <property type="protein sequence ID" value="WVY92858.1"/>
    <property type="molecule type" value="Genomic_DNA"/>
</dbReference>
<keyword evidence="3" id="KW-1185">Reference proteome</keyword>
<dbReference type="InterPro" id="IPR016162">
    <property type="entry name" value="Ald_DH_N"/>
</dbReference>
<dbReference type="InterPro" id="IPR016163">
    <property type="entry name" value="Ald_DH_C"/>
</dbReference>
<organism evidence="2 3">
    <name type="scientific">Vigna mungo</name>
    <name type="common">Black gram</name>
    <name type="synonym">Phaseolus mungo</name>
    <dbReference type="NCBI Taxonomy" id="3915"/>
    <lineage>
        <taxon>Eukaryota</taxon>
        <taxon>Viridiplantae</taxon>
        <taxon>Streptophyta</taxon>
        <taxon>Embryophyta</taxon>
        <taxon>Tracheophyta</taxon>
        <taxon>Spermatophyta</taxon>
        <taxon>Magnoliopsida</taxon>
        <taxon>eudicotyledons</taxon>
        <taxon>Gunneridae</taxon>
        <taxon>Pentapetalae</taxon>
        <taxon>rosids</taxon>
        <taxon>fabids</taxon>
        <taxon>Fabales</taxon>
        <taxon>Fabaceae</taxon>
        <taxon>Papilionoideae</taxon>
        <taxon>50 kb inversion clade</taxon>
        <taxon>NPAAA clade</taxon>
        <taxon>indigoferoid/millettioid clade</taxon>
        <taxon>Phaseoleae</taxon>
        <taxon>Vigna</taxon>
    </lineage>
</organism>
<feature type="domain" description="Aldehyde dehydrogenase" evidence="1">
    <location>
        <begin position="2"/>
        <end position="132"/>
    </location>
</feature>
<sequence>MIMSNAAEKLIPVTLELGGKGAFIVCEDVDVDHCHSFNWLICRIWGAQIAARAVLQSSGQNYAGAERLYVHSNIYASFASKVTKIIKSITAGPPLAGKYDMRALCMHAHSEKLQGLINDALDKGAEIIARGCFGHIGEGAVDQYISPLR</sequence>
<dbReference type="Gene3D" id="3.40.605.10">
    <property type="entry name" value="Aldehyde Dehydrogenase, Chain A, domain 1"/>
    <property type="match status" value="1"/>
</dbReference>
<dbReference type="Proteomes" id="UP001374535">
    <property type="component" value="Chromosome 10"/>
</dbReference>
<name>A0AAQ3MLC1_VIGMU</name>
<protein>
    <recommendedName>
        <fullName evidence="1">Aldehyde dehydrogenase domain-containing protein</fullName>
    </recommendedName>
</protein>
<dbReference type="InterPro" id="IPR015590">
    <property type="entry name" value="Aldehyde_DH_dom"/>
</dbReference>
<dbReference type="GO" id="GO:0016620">
    <property type="term" value="F:oxidoreductase activity, acting on the aldehyde or oxo group of donors, NAD or NADP as acceptor"/>
    <property type="evidence" value="ECO:0007669"/>
    <property type="project" value="InterPro"/>
</dbReference>
<dbReference type="PANTHER" id="PTHR11699">
    <property type="entry name" value="ALDEHYDE DEHYDROGENASE-RELATED"/>
    <property type="match status" value="1"/>
</dbReference>
<accession>A0AAQ3MLC1</accession>
<dbReference type="InterPro" id="IPR016161">
    <property type="entry name" value="Ald_DH/histidinol_DH"/>
</dbReference>
<evidence type="ECO:0000259" key="1">
    <source>
        <dbReference type="Pfam" id="PF00171"/>
    </source>
</evidence>
<dbReference type="Pfam" id="PF00171">
    <property type="entry name" value="Aldedh"/>
    <property type="match status" value="1"/>
</dbReference>
<proteinExistence type="predicted"/>
<dbReference type="AlphaFoldDB" id="A0AAQ3MLC1"/>
<evidence type="ECO:0000313" key="2">
    <source>
        <dbReference type="EMBL" id="WVY92858.1"/>
    </source>
</evidence>
<dbReference type="Gene3D" id="3.40.309.10">
    <property type="entry name" value="Aldehyde Dehydrogenase, Chain A, domain 2"/>
    <property type="match status" value="1"/>
</dbReference>
<dbReference type="SUPFAM" id="SSF53720">
    <property type="entry name" value="ALDH-like"/>
    <property type="match status" value="1"/>
</dbReference>
<evidence type="ECO:0000313" key="3">
    <source>
        <dbReference type="Proteomes" id="UP001374535"/>
    </source>
</evidence>